<feature type="transmembrane region" description="Helical" evidence="13">
    <location>
        <begin position="265"/>
        <end position="291"/>
    </location>
</feature>
<dbReference type="GO" id="GO:0010008">
    <property type="term" value="C:endosome membrane"/>
    <property type="evidence" value="ECO:0007669"/>
    <property type="project" value="UniProtKB-SubCell"/>
</dbReference>
<evidence type="ECO:0000256" key="13">
    <source>
        <dbReference type="SAM" id="Phobius"/>
    </source>
</evidence>
<sequence length="418" mass="44939">MTGLQLGLILFFLSSIATGDEAASATLGTAASSCRNESSLLKVKMWVNGAEKDQLGGLSAKFGSILPTDAKQGQRLPAMYAQPLNCCSSGSKLSGSIALTVRGDCEFTTKAKVAEEAGAAALVVINTDEGLVEMSCGNDTSLNIKIPVITISKSAGETLTKSMAGGVKVELLVYSPDRPIVDYAVVFLWLMSVGSVMSASLWSEFTGSGQHDQHSNALTPKESDGAASKDEEEDEVLQLSITTAIIFVIIASSFLLLLYFFMSSWFIWVLIVLFCIGGIQGMHKCIVSLLLSKCKGCGEKTVNLPLLGETSIFSLVVFILCMVFAIVWAATRKASFSWIGQDILVATVLLCCAFLYDIFWVFLSPLIFRDSVMIAVAHSIPMLLRVPKLADPYGGYSMIGFGDIIFPGLLVSFSFRYF</sequence>
<evidence type="ECO:0000256" key="8">
    <source>
        <dbReference type="ARBA" id="ARBA00022801"/>
    </source>
</evidence>
<evidence type="ECO:0000256" key="7">
    <source>
        <dbReference type="ARBA" id="ARBA00022753"/>
    </source>
</evidence>
<evidence type="ECO:0000259" key="15">
    <source>
        <dbReference type="Pfam" id="PF02225"/>
    </source>
</evidence>
<dbReference type="AlphaFoldDB" id="A0AAW2XGI5"/>
<dbReference type="SMART" id="SM00730">
    <property type="entry name" value="PSN"/>
    <property type="match status" value="1"/>
</dbReference>
<dbReference type="GO" id="GO:0042500">
    <property type="term" value="F:aspartic endopeptidase activity, intramembrane cleaving"/>
    <property type="evidence" value="ECO:0007669"/>
    <property type="project" value="InterPro"/>
</dbReference>
<evidence type="ECO:0000256" key="14">
    <source>
        <dbReference type="SAM" id="SignalP"/>
    </source>
</evidence>
<evidence type="ECO:0000256" key="3">
    <source>
        <dbReference type="ARBA" id="ARBA00006859"/>
    </source>
</evidence>
<dbReference type="InterPro" id="IPR006639">
    <property type="entry name" value="Preselin/SPP"/>
</dbReference>
<accession>A0AAW2XGI5</accession>
<dbReference type="Pfam" id="PF02225">
    <property type="entry name" value="PA"/>
    <property type="match status" value="1"/>
</dbReference>
<keyword evidence="5 13" id="KW-0812">Transmembrane</keyword>
<protein>
    <submittedName>
        <fullName evidence="16">Signal peptide peptidase-like 2</fullName>
    </submittedName>
</protein>
<dbReference type="Gene3D" id="3.50.30.30">
    <property type="match status" value="1"/>
</dbReference>
<feature type="transmembrane region" description="Helical" evidence="13">
    <location>
        <begin position="393"/>
        <end position="415"/>
    </location>
</feature>
<dbReference type="SUPFAM" id="SSF52025">
    <property type="entry name" value="PA domain"/>
    <property type="match status" value="1"/>
</dbReference>
<proteinExistence type="inferred from homology"/>
<dbReference type="GO" id="GO:0033619">
    <property type="term" value="P:membrane protein proteolysis"/>
    <property type="evidence" value="ECO:0007669"/>
    <property type="project" value="TreeGrafter"/>
</dbReference>
<evidence type="ECO:0000256" key="9">
    <source>
        <dbReference type="ARBA" id="ARBA00022989"/>
    </source>
</evidence>
<feature type="signal peptide" evidence="14">
    <location>
        <begin position="1"/>
        <end position="19"/>
    </location>
</feature>
<comment type="function">
    <text evidence="1">Intramembrane-cleaving aspartic protease (I-CLiP) that cleaves type II membrane signal peptides in the hydrophobic plane of the membrane.</text>
</comment>
<keyword evidence="7" id="KW-0967">Endosome</keyword>
<gene>
    <name evidence="16" type="ORF">Slati_1173300</name>
</gene>
<name>A0AAW2XGI5_9LAMI</name>
<dbReference type="PANTHER" id="PTHR12174:SF90">
    <property type="entry name" value="SIGNAL PEPTIDE PEPTIDASE-LIKE 3"/>
    <property type="match status" value="1"/>
</dbReference>
<organism evidence="16">
    <name type="scientific">Sesamum latifolium</name>
    <dbReference type="NCBI Taxonomy" id="2727402"/>
    <lineage>
        <taxon>Eukaryota</taxon>
        <taxon>Viridiplantae</taxon>
        <taxon>Streptophyta</taxon>
        <taxon>Embryophyta</taxon>
        <taxon>Tracheophyta</taxon>
        <taxon>Spermatophyta</taxon>
        <taxon>Magnoliopsida</taxon>
        <taxon>eudicotyledons</taxon>
        <taxon>Gunneridae</taxon>
        <taxon>Pentapetalae</taxon>
        <taxon>asterids</taxon>
        <taxon>lamiids</taxon>
        <taxon>Lamiales</taxon>
        <taxon>Pedaliaceae</taxon>
        <taxon>Sesamum</taxon>
    </lineage>
</organism>
<comment type="caution">
    <text evidence="16">The sequence shown here is derived from an EMBL/GenBank/DDBJ whole genome shotgun (WGS) entry which is preliminary data.</text>
</comment>
<dbReference type="InterPro" id="IPR003137">
    <property type="entry name" value="PA_domain"/>
</dbReference>
<evidence type="ECO:0000313" key="16">
    <source>
        <dbReference type="EMBL" id="KAL0451952.1"/>
    </source>
</evidence>
<reference evidence="16" key="2">
    <citation type="journal article" date="2024" name="Plant">
        <title>Genomic evolution and insights into agronomic trait innovations of Sesamum species.</title>
        <authorList>
            <person name="Miao H."/>
            <person name="Wang L."/>
            <person name="Qu L."/>
            <person name="Liu H."/>
            <person name="Sun Y."/>
            <person name="Le M."/>
            <person name="Wang Q."/>
            <person name="Wei S."/>
            <person name="Zheng Y."/>
            <person name="Lin W."/>
            <person name="Duan Y."/>
            <person name="Cao H."/>
            <person name="Xiong S."/>
            <person name="Wang X."/>
            <person name="Wei L."/>
            <person name="Li C."/>
            <person name="Ma Q."/>
            <person name="Ju M."/>
            <person name="Zhao R."/>
            <person name="Li G."/>
            <person name="Mu C."/>
            <person name="Tian Q."/>
            <person name="Mei H."/>
            <person name="Zhang T."/>
            <person name="Gao T."/>
            <person name="Zhang H."/>
        </authorList>
    </citation>
    <scope>NUCLEOTIDE SEQUENCE</scope>
    <source>
        <strain evidence="16">KEN1</strain>
    </source>
</reference>
<dbReference type="FunFam" id="3.50.30.30:FF:000007">
    <property type="entry name" value="Signal peptide peptidase-like 3"/>
    <property type="match status" value="1"/>
</dbReference>
<evidence type="ECO:0000256" key="12">
    <source>
        <dbReference type="SAM" id="MobiDB-lite"/>
    </source>
</evidence>
<evidence type="ECO:0000256" key="6">
    <source>
        <dbReference type="ARBA" id="ARBA00022729"/>
    </source>
</evidence>
<comment type="subcellular location">
    <subcellularLocation>
        <location evidence="2">Endosome membrane</location>
        <topology evidence="2">Multi-pass membrane protein</topology>
    </subcellularLocation>
</comment>
<evidence type="ECO:0000256" key="5">
    <source>
        <dbReference type="ARBA" id="ARBA00022692"/>
    </source>
</evidence>
<dbReference type="GO" id="GO:0098553">
    <property type="term" value="C:lumenal side of endoplasmic reticulum membrane"/>
    <property type="evidence" value="ECO:0007669"/>
    <property type="project" value="TreeGrafter"/>
</dbReference>
<comment type="similarity">
    <text evidence="3">Belongs to the peptidase A22B family.</text>
</comment>
<reference evidence="16" key="1">
    <citation type="submission" date="2020-06" db="EMBL/GenBank/DDBJ databases">
        <authorList>
            <person name="Li T."/>
            <person name="Hu X."/>
            <person name="Zhang T."/>
            <person name="Song X."/>
            <person name="Zhang H."/>
            <person name="Dai N."/>
            <person name="Sheng W."/>
            <person name="Hou X."/>
            <person name="Wei L."/>
        </authorList>
    </citation>
    <scope>NUCLEOTIDE SEQUENCE</scope>
    <source>
        <strain evidence="16">KEN1</strain>
        <tissue evidence="16">Leaf</tissue>
    </source>
</reference>
<feature type="domain" description="PA" evidence="15">
    <location>
        <begin position="87"/>
        <end position="159"/>
    </location>
</feature>
<evidence type="ECO:0000256" key="11">
    <source>
        <dbReference type="ARBA" id="ARBA00023180"/>
    </source>
</evidence>
<keyword evidence="6 14" id="KW-0732">Signal</keyword>
<keyword evidence="10 13" id="KW-0472">Membrane</keyword>
<feature type="transmembrane region" description="Helical" evidence="13">
    <location>
        <begin position="343"/>
        <end position="363"/>
    </location>
</feature>
<evidence type="ECO:0000256" key="4">
    <source>
        <dbReference type="ARBA" id="ARBA00022670"/>
    </source>
</evidence>
<dbReference type="InterPro" id="IPR007369">
    <property type="entry name" value="Peptidase_A22B_SPP"/>
</dbReference>
<feature type="chain" id="PRO_5043486853" evidence="14">
    <location>
        <begin position="20"/>
        <end position="418"/>
    </location>
</feature>
<evidence type="ECO:0000256" key="1">
    <source>
        <dbReference type="ARBA" id="ARBA00003012"/>
    </source>
</evidence>
<keyword evidence="11" id="KW-0325">Glycoprotein</keyword>
<feature type="region of interest" description="Disordered" evidence="12">
    <location>
        <begin position="210"/>
        <end position="229"/>
    </location>
</feature>
<dbReference type="GO" id="GO:0030660">
    <property type="term" value="C:Golgi-associated vesicle membrane"/>
    <property type="evidence" value="ECO:0007669"/>
    <property type="project" value="TreeGrafter"/>
</dbReference>
<dbReference type="Pfam" id="PF04258">
    <property type="entry name" value="Peptidase_A22B"/>
    <property type="match status" value="2"/>
</dbReference>
<dbReference type="GO" id="GO:0005765">
    <property type="term" value="C:lysosomal membrane"/>
    <property type="evidence" value="ECO:0007669"/>
    <property type="project" value="TreeGrafter"/>
</dbReference>
<evidence type="ECO:0000256" key="10">
    <source>
        <dbReference type="ARBA" id="ARBA00023136"/>
    </source>
</evidence>
<keyword evidence="8" id="KW-0378">Hydrolase</keyword>
<dbReference type="InterPro" id="IPR046450">
    <property type="entry name" value="PA_dom_sf"/>
</dbReference>
<dbReference type="GO" id="GO:0098554">
    <property type="term" value="C:cytoplasmic side of endoplasmic reticulum membrane"/>
    <property type="evidence" value="ECO:0007669"/>
    <property type="project" value="TreeGrafter"/>
</dbReference>
<feature type="transmembrane region" description="Helical" evidence="13">
    <location>
        <begin position="236"/>
        <end position="258"/>
    </location>
</feature>
<feature type="transmembrane region" description="Helical" evidence="13">
    <location>
        <begin position="311"/>
        <end position="331"/>
    </location>
</feature>
<dbReference type="EMBL" id="JACGWN010000004">
    <property type="protein sequence ID" value="KAL0451952.1"/>
    <property type="molecule type" value="Genomic_DNA"/>
</dbReference>
<keyword evidence="4" id="KW-0645">Protease</keyword>
<dbReference type="PANTHER" id="PTHR12174">
    <property type="entry name" value="SIGNAL PEPTIDE PEPTIDASE"/>
    <property type="match status" value="1"/>
</dbReference>
<evidence type="ECO:0000256" key="2">
    <source>
        <dbReference type="ARBA" id="ARBA00004337"/>
    </source>
</evidence>
<keyword evidence="9 13" id="KW-1133">Transmembrane helix</keyword>